<dbReference type="PANTHER" id="PTHR43549">
    <property type="entry name" value="MULTIDRUG RESISTANCE PROTEIN YPNP-RELATED"/>
    <property type="match status" value="1"/>
</dbReference>
<dbReference type="Proteomes" id="UP001600894">
    <property type="component" value="Unassembled WGS sequence"/>
</dbReference>
<keyword evidence="2" id="KW-0813">Transport</keyword>
<dbReference type="InterPro" id="IPR052031">
    <property type="entry name" value="Membrane_Transporter-Flippase"/>
</dbReference>
<feature type="transmembrane region" description="Helical" evidence="7">
    <location>
        <begin position="367"/>
        <end position="386"/>
    </location>
</feature>
<dbReference type="InterPro" id="IPR048279">
    <property type="entry name" value="MdtK-like"/>
</dbReference>
<dbReference type="InterPro" id="IPR002528">
    <property type="entry name" value="MATE_fam"/>
</dbReference>
<feature type="transmembrane region" description="Helical" evidence="7">
    <location>
        <begin position="140"/>
        <end position="160"/>
    </location>
</feature>
<organism evidence="8 9">
    <name type="scientific">Enterocloster alcoholdehydrogenati</name>
    <dbReference type="NCBI Taxonomy" id="2547410"/>
    <lineage>
        <taxon>Bacteria</taxon>
        <taxon>Bacillati</taxon>
        <taxon>Bacillota</taxon>
        <taxon>Clostridia</taxon>
        <taxon>Lachnospirales</taxon>
        <taxon>Lachnospiraceae</taxon>
        <taxon>Enterocloster</taxon>
    </lineage>
</organism>
<dbReference type="Pfam" id="PF01554">
    <property type="entry name" value="MatE"/>
    <property type="match status" value="2"/>
</dbReference>
<evidence type="ECO:0000256" key="7">
    <source>
        <dbReference type="SAM" id="Phobius"/>
    </source>
</evidence>
<keyword evidence="4 7" id="KW-0812">Transmembrane</keyword>
<protein>
    <submittedName>
        <fullName evidence="8">MATE family efflux transporter</fullName>
    </submittedName>
</protein>
<feature type="transmembrane region" description="Helical" evidence="7">
    <location>
        <begin position="432"/>
        <end position="449"/>
    </location>
</feature>
<feature type="transmembrane region" description="Helical" evidence="7">
    <location>
        <begin position="172"/>
        <end position="195"/>
    </location>
</feature>
<proteinExistence type="predicted"/>
<comment type="caution">
    <text evidence="8">The sequence shown here is derived from an EMBL/GenBank/DDBJ whole genome shotgun (WGS) entry which is preliminary data.</text>
</comment>
<feature type="transmembrane region" description="Helical" evidence="7">
    <location>
        <begin position="68"/>
        <end position="89"/>
    </location>
</feature>
<evidence type="ECO:0000256" key="3">
    <source>
        <dbReference type="ARBA" id="ARBA00022475"/>
    </source>
</evidence>
<name>A0ABQ0B2W3_9FIRM</name>
<evidence type="ECO:0000256" key="5">
    <source>
        <dbReference type="ARBA" id="ARBA00022989"/>
    </source>
</evidence>
<dbReference type="EMBL" id="BAABXL010000001">
    <property type="protein sequence ID" value="GAA6270561.1"/>
    <property type="molecule type" value="Genomic_DNA"/>
</dbReference>
<dbReference type="NCBIfam" id="TIGR00797">
    <property type="entry name" value="matE"/>
    <property type="match status" value="1"/>
</dbReference>
<keyword evidence="3" id="KW-1003">Cell membrane</keyword>
<sequence>METARQTRSGTTDLTVGRPLTQILRFSLPLVLGTLFQQLYSFADTVIVGRCLGTDALGAVGTTYSLNFLILGFIQGACVGFGIPAAEAFGARDKNNLQKYLVNGAALCAALSALFTLLTTLTAVPLLTLMHTPAELFDDAALYIRIIFLGIPATVLYNYSSSVLRAMGDSRHPLYFLLAASILNIALDWILIVPFHMGVDGAAIATVFSQAVSGLLCTWWFFARTAEGEKLHFTANDLRLSWHHLRRLACIGLPMGFEYSVSAIGAVIMQDAINLLGSAAVAAQTAGEKIRQMFTLPMESVGMAMATYAGQNHGAGRPDRIRQGIRDGCKIQLCYCAAAWAAIFLCKEYAVGLVLGDADPAVTTGALTYLSVMSLLFAFHGLLMIFRNTLQGLGYSIQAVISGVGELIGRSLGGVLAVSRLGFLGICLANPIAWGLAMFYCIFMVMRVMKKEG</sequence>
<keyword evidence="6 7" id="KW-0472">Membrane</keyword>
<evidence type="ECO:0000256" key="6">
    <source>
        <dbReference type="ARBA" id="ARBA00023136"/>
    </source>
</evidence>
<accession>A0ABQ0B2W3</accession>
<reference evidence="8 9" key="1">
    <citation type="submission" date="2024-04" db="EMBL/GenBank/DDBJ databases">
        <title>Defined microbial consortia suppress multidrug-resistant proinflammatory Enterobacteriaceae via ecological control.</title>
        <authorList>
            <person name="Furuichi M."/>
            <person name="Kawaguchi T."/>
            <person name="Pust M."/>
            <person name="Yasuma K."/>
            <person name="Plichta D."/>
            <person name="Hasegawa N."/>
            <person name="Ohya T."/>
            <person name="Bhattarai S."/>
            <person name="Sasajima S."/>
            <person name="Aoto Y."/>
            <person name="Tuganbaev T."/>
            <person name="Yaginuma M."/>
            <person name="Ueda M."/>
            <person name="Okahashi N."/>
            <person name="Amafuji K."/>
            <person name="Kiridooshi Y."/>
            <person name="Sugita K."/>
            <person name="Strazar M."/>
            <person name="Skelly A."/>
            <person name="Suda W."/>
            <person name="Hattori M."/>
            <person name="Nakamoto N."/>
            <person name="Caballero S."/>
            <person name="Norman J."/>
            <person name="Olle B."/>
            <person name="Tanoue T."/>
            <person name="Arita M."/>
            <person name="Bucci V."/>
            <person name="Atarashi K."/>
            <person name="Xavier R."/>
            <person name="Honda K."/>
        </authorList>
    </citation>
    <scope>NUCLEOTIDE SEQUENCE [LARGE SCALE GENOMIC DNA]</scope>
    <source>
        <strain evidence="9">f13</strain>
    </source>
</reference>
<evidence type="ECO:0000313" key="9">
    <source>
        <dbReference type="Proteomes" id="UP001600894"/>
    </source>
</evidence>
<evidence type="ECO:0000313" key="8">
    <source>
        <dbReference type="EMBL" id="GAA6270561.1"/>
    </source>
</evidence>
<evidence type="ECO:0000256" key="2">
    <source>
        <dbReference type="ARBA" id="ARBA00022448"/>
    </source>
</evidence>
<feature type="transmembrane region" description="Helical" evidence="7">
    <location>
        <begin position="201"/>
        <end position="222"/>
    </location>
</feature>
<comment type="subcellular location">
    <subcellularLocation>
        <location evidence="1">Cell membrane</location>
        <topology evidence="1">Multi-pass membrane protein</topology>
    </subcellularLocation>
</comment>
<evidence type="ECO:0000256" key="1">
    <source>
        <dbReference type="ARBA" id="ARBA00004651"/>
    </source>
</evidence>
<dbReference type="RefSeq" id="WP_176255249.1">
    <property type="nucleotide sequence ID" value="NZ_BAABXL010000001.1"/>
</dbReference>
<dbReference type="PIRSF" id="PIRSF006603">
    <property type="entry name" value="DinF"/>
    <property type="match status" value="1"/>
</dbReference>
<keyword evidence="9" id="KW-1185">Reference proteome</keyword>
<keyword evidence="5 7" id="KW-1133">Transmembrane helix</keyword>
<gene>
    <name evidence="8" type="ORF">F130042H8_36210</name>
</gene>
<dbReference type="PANTHER" id="PTHR43549:SF3">
    <property type="entry name" value="MULTIDRUG RESISTANCE PROTEIN YPNP-RELATED"/>
    <property type="match status" value="1"/>
</dbReference>
<dbReference type="CDD" id="cd13138">
    <property type="entry name" value="MATE_yoeA_like"/>
    <property type="match status" value="1"/>
</dbReference>
<evidence type="ECO:0000256" key="4">
    <source>
        <dbReference type="ARBA" id="ARBA00022692"/>
    </source>
</evidence>
<feature type="transmembrane region" description="Helical" evidence="7">
    <location>
        <begin position="333"/>
        <end position="355"/>
    </location>
</feature>
<feature type="transmembrane region" description="Helical" evidence="7">
    <location>
        <begin position="101"/>
        <end position="128"/>
    </location>
</feature>